<gene>
    <name evidence="1" type="ORF">FXN61_00725</name>
</gene>
<proteinExistence type="predicted"/>
<evidence type="ECO:0008006" key="3">
    <source>
        <dbReference type="Google" id="ProtNLM"/>
    </source>
</evidence>
<keyword evidence="2" id="KW-1185">Reference proteome</keyword>
<name>A0ABX1F938_9PSEU</name>
<reference evidence="1 2" key="1">
    <citation type="submission" date="2019-08" db="EMBL/GenBank/DDBJ databases">
        <title>Lentzea from Indian Himalayas.</title>
        <authorList>
            <person name="Mandal S."/>
            <person name="Mallick Gupta A."/>
            <person name="Maiti P.K."/>
            <person name="Sarkar J."/>
            <person name="Mandal S."/>
        </authorList>
    </citation>
    <scope>NUCLEOTIDE SEQUENCE [LARGE SCALE GENOMIC DNA]</scope>
    <source>
        <strain evidence="1 2">PSKA42</strain>
    </source>
</reference>
<protein>
    <recommendedName>
        <fullName evidence="3">Lipoprotein</fullName>
    </recommendedName>
</protein>
<dbReference type="PROSITE" id="PS51257">
    <property type="entry name" value="PROKAR_LIPOPROTEIN"/>
    <property type="match status" value="1"/>
</dbReference>
<dbReference type="EMBL" id="VSRL01000002">
    <property type="protein sequence ID" value="NKE55428.1"/>
    <property type="molecule type" value="Genomic_DNA"/>
</dbReference>
<dbReference type="RefSeq" id="WP_167969296.1">
    <property type="nucleotide sequence ID" value="NZ_VSRL01000002.1"/>
</dbReference>
<evidence type="ECO:0000313" key="1">
    <source>
        <dbReference type="EMBL" id="NKE55428.1"/>
    </source>
</evidence>
<accession>A0ABX1F938</accession>
<dbReference type="Proteomes" id="UP001515943">
    <property type="component" value="Unassembled WGS sequence"/>
</dbReference>
<evidence type="ECO:0000313" key="2">
    <source>
        <dbReference type="Proteomes" id="UP001515943"/>
    </source>
</evidence>
<sequence>MRIWGILLVLMLTACTVKAPRYEGAEPTTPAVEPPAQGALYGRVMHASGTAAPRATVGLRQWQTAEVLLLVMSSGFSCAFGACAEPRYVKQTPEGTYSFPADWIKDDELSVVADWGDRGVSAEVFFKDGEDPQRVPDIVLWEPELKLRLVGDDVLVTWPRYKPGAVYTVYTKRDGQIAAPTLATSRLIPGWRVMVSCSSRSARRRRRT</sequence>
<comment type="caution">
    <text evidence="1">The sequence shown here is derived from an EMBL/GenBank/DDBJ whole genome shotgun (WGS) entry which is preliminary data.</text>
</comment>
<organism evidence="1 2">
    <name type="scientific">Lentzea indica</name>
    <dbReference type="NCBI Taxonomy" id="2604800"/>
    <lineage>
        <taxon>Bacteria</taxon>
        <taxon>Bacillati</taxon>
        <taxon>Actinomycetota</taxon>
        <taxon>Actinomycetes</taxon>
        <taxon>Pseudonocardiales</taxon>
        <taxon>Pseudonocardiaceae</taxon>
        <taxon>Lentzea</taxon>
    </lineage>
</organism>